<accession>A0A3Q9V9X8</accession>
<evidence type="ECO:0000313" key="3">
    <source>
        <dbReference type="Proteomes" id="UP000256585"/>
    </source>
</evidence>
<keyword evidence="3" id="KW-1185">Reference proteome</keyword>
<feature type="signal peptide" evidence="1">
    <location>
        <begin position="1"/>
        <end position="28"/>
    </location>
</feature>
<gene>
    <name evidence="2" type="ORF">DMC14_000500</name>
</gene>
<dbReference type="KEGG" id="mphc:DMC14_000500"/>
<keyword evidence="1" id="KW-0732">Signal</keyword>
<protein>
    <recommendedName>
        <fullName evidence="4">SGNH hydrolase-type esterase domain-containing protein</fullName>
    </recommendedName>
</protein>
<reference evidence="2" key="1">
    <citation type="submission" date="2019-03" db="EMBL/GenBank/DDBJ databases">
        <title>Draft Sequence and Annotation of the Mycoplasma phocicerebrale Strain 1049T Genome.</title>
        <authorList>
            <person name="Frasca S.Jr."/>
            <person name="Kutish G.F."/>
            <person name="Castellanos Gell J."/>
            <person name="Michaels D.L."/>
            <person name="Brown D.R."/>
        </authorList>
    </citation>
    <scope>NUCLEOTIDE SEQUENCE</scope>
    <source>
        <strain evidence="2">1049</strain>
    </source>
</reference>
<dbReference type="Proteomes" id="UP000256585">
    <property type="component" value="Chromosome"/>
</dbReference>
<organism evidence="2 3">
    <name type="scientific">Metamycoplasma phocicerebrale</name>
    <dbReference type="NCBI Taxonomy" id="142649"/>
    <lineage>
        <taxon>Bacteria</taxon>
        <taxon>Bacillati</taxon>
        <taxon>Mycoplasmatota</taxon>
        <taxon>Mycoplasmoidales</taxon>
        <taxon>Metamycoplasmataceae</taxon>
        <taxon>Metamycoplasma</taxon>
    </lineage>
</organism>
<proteinExistence type="predicted"/>
<dbReference type="SUPFAM" id="SSF52266">
    <property type="entry name" value="SGNH hydrolase"/>
    <property type="match status" value="1"/>
</dbReference>
<dbReference type="Gene3D" id="3.40.50.1110">
    <property type="entry name" value="SGNH hydrolase"/>
    <property type="match status" value="1"/>
</dbReference>
<dbReference type="RefSeq" id="WP_137412647.1">
    <property type="nucleotide sequence ID" value="NZ_CP033058.2"/>
</dbReference>
<dbReference type="EMBL" id="CP033058">
    <property type="protein sequence ID" value="AZZ65284.2"/>
    <property type="molecule type" value="Genomic_DNA"/>
</dbReference>
<feature type="chain" id="PRO_5030082172" description="SGNH hydrolase-type esterase domain-containing protein" evidence="1">
    <location>
        <begin position="29"/>
        <end position="2657"/>
    </location>
</feature>
<evidence type="ECO:0000256" key="1">
    <source>
        <dbReference type="SAM" id="SignalP"/>
    </source>
</evidence>
<dbReference type="OrthoDB" id="400339at2"/>
<dbReference type="PROSITE" id="PS51257">
    <property type="entry name" value="PROKAR_LIPOPROTEIN"/>
    <property type="match status" value="1"/>
</dbReference>
<dbReference type="InterPro" id="IPR036514">
    <property type="entry name" value="SGNH_hydro_sf"/>
</dbReference>
<sequence>MKTNKAIKNIAKITPALAIILATPIISAACGKKNKDPETDKNKIQPNLQAPVKGKVKYIAIGDDYAIGNNNSDNAEKNNFYDTNTKEVNGLSYASYLANSILLLNDEKTQLESYYNFGLQQSTSSDWLYLLNPDKYSSINFKNMINFNKELGSENQERIKSLFSDFQNYKNNKLLKNIKEANLLTLSIGFNDIYKKDELLSLIFQDYKNEKELKDALVKYRAISLNRIQNLKSNYLNIINEIRNLNKNVNINLTGYISPFLHFLLINSTKEYQNTFNSIILELNNAIQSVAKETKVNYYSFNNEEYILKNPKDFSKDLLNIYPTNNAYKKLAQDIFLKMSISSQDYNKLFNPKKASEHLIALEFDKKASLIKSNIVGLVGLNTDTYKREYQFEKIKKNQEIISSESNNNFMYKLLLEFKTNLLTSDNQLPENIKEVGKTIFNFLNIENENINVWFSNLVDKLIKNNKKQIIINLFNQILSSNNIEKILTKSNFEIIDLINKKSHGNISIKEIKSIFKNNLWEKNNIYKIIKDVLSKGFVSNLENKKLLKEELPSLIKILFSDKIVSKLFPGKLIEIWNKSKEDKEVKEKLNLLINKFVDSGLRNYEKHIEQPDLEGFLNSILKGSRAETITFFKSIINYLIKHEEEFNLISNNLTLSMKEMFSIPDNRLEDINYFIKNIILSLKDFKYNSEFLELHIETAISNKNLKDQNLLKSFVSNLLFNTSNSKLNKNNKVFFALISHKPNIENLDLAKFDRGLQYFAISLIQIENFMSIDKIKNLADEKARDSILKLLKNISINYNNELNERGKTQLKAIAFLLIDEVTQNNSLLNQLLDSLGDYIVIHPLTNYLRKYGLENKILKANPKYKTLEDFVRDGYRNLYNSVNNPIVIEKIKSFVYDVIDNGDRYDQNSIYKFTLSIMARADENGVLDIIKTILKQIAIPKNTDFIANIVNTYMVSYFSFELKPEEITLISSYIEDLLKGIEHSNLYNNFEKYFISTIQKINKSKIDNFEKLGNYLKEELSNFISISTNPDFIQNILELISLKNTNNSEEFNKFLNVITIFLKNENFVDLVIKKINIKDKISNLKNSINVNAFPEEIRNEIKLILSNTLSNVTEKWDDLFLPKLKELIKSSVEKEEIKKAKNINEFISLILSENSLLIKELTEKTLNETLLSSDENQNSIINIIIHYLSQKMNYNNLSEVEKNNLKSFMKKTINFAQNKKLYSPVIDGLFILLESNLKKHGMNFKKYEFTDFTKNIEFKNFDIYQLANEFIDNNLSKDEIKIVIKTALINVPLILSQIIPDKKNEDQSGPKSKIELEKIFAIVTKAINKLSIDDRNELIPYLSDAIFEIKENKNFKKLIIQILKEEIKKIDEAILNKITNQTENSANKLATIIINKVYEHVLEVENKNYFTNILKTILISEQTVDLSPKSIVLKLFKSLKTNKTDEFINKVFDKALNDEEIIITVGNAITLMIEKELNVTFGEQEKNQIADYLKSFMSNLKGKELFNKFKKHVYSFLENQNDLISFKDFKTKLFKNITNFFTLDSKQIKDILNLVLIQNGQNDKENEQKLFKVLKIMLSKKAIIDLAWQKFDINIISNALSNVNLNNLGLNEENKNYLRNIIDGIKNLITAKFDVLIKNNLNELIEKLLLPEVINESNDFESWIKKAFEINQEWLRQKANSIFKEVMDLSEIQPIKNNVAKLLIGLMAQKLNNLNIEDQYKQKMESTTLKLINSISTWEITNEIINSSMNLLIKNLNEHNLNFKEYNFNGLIEIGDIINGLNINKVVEFIDSIESKELFSFVYLFINKFEEFDKLFKLPENSSGNNEQNINKEIVQFKKPISLPAESIFKFIKTSLSVLDSNDRQAIKLLIPSFVEKILASENIKNFAKDKLKFVEKIILESDSQATDFAKETIDKIIKIVFEGSKSKDTFEKLIISAIDLDKNALESIGDINILIKTFFNTNKQSLKDYVKNTFVETLKDNQYINKLLEFVFGQLNKKYKFDSIGDEIKNISSLLIRVINTLENQQQNIITDFGFDFIEKILDANIFILEGTINKETLNKKIISILSNLDYKSIFKPEIFEKIIKSVLSKDLTKETIVTELKSLYSYLTRNIPKLNNENPNDSQNNNEENKQLLLKLESIIQNALIGLNGSIEPSDINAKESVIEVANSIIKDQIKKVNWEALKQTIVPKEDLKKIANIFIEKPAFKQTLNDLIIEILSGSKIANTNTAGEAINKTLAKLSEKLKENIDKIFKELIQDNEIMKIIINSMVEYLKLENVTEDDKQLLKDVVVDIFNDLVKTDYYKKKIIKRTIDHFTNFSKNFSILEPTKWLTDALEKIKLGFGLGDAKIIGEFIGKTKAINGPRLVKLVNLIFGKSNFENSFIYNSLRNINMNEDKTKRTTMKDLRKMASINNLNTQPTPPAADDPDNISPDLDPLVLLNSIFSLLWDQYSISDAKNDSLSFKKRSQTEEWKAVYRIQVAMNFAIFEMFGRETLEKQRENGGFTELNLYSGGRAILWELQEATNLKLVPGIASKFSGMQRFFKPTDHLRQFTNYLIEEKKGLFFSSYIFFEEKNYGPESINYIIVSSGYNEGEESKLKNFKYKVTEDGQENAISKKEYILLTLKEGGYGKFMAINNKTSKSIWSGLNKVKEGEFY</sequence>
<name>A0A3Q9V9X8_9BACT</name>
<evidence type="ECO:0000313" key="2">
    <source>
        <dbReference type="EMBL" id="AZZ65284.2"/>
    </source>
</evidence>
<evidence type="ECO:0008006" key="4">
    <source>
        <dbReference type="Google" id="ProtNLM"/>
    </source>
</evidence>